<keyword evidence="9 12" id="KW-1133">Transmembrane helix</keyword>
<evidence type="ECO:0000256" key="4">
    <source>
        <dbReference type="ARBA" id="ARBA00022670"/>
    </source>
</evidence>
<dbReference type="EC" id="3.4.24.-" evidence="12"/>
<feature type="domain" description="Peptidase M48" evidence="13">
    <location>
        <begin position="117"/>
        <end position="333"/>
    </location>
</feature>
<evidence type="ECO:0000256" key="9">
    <source>
        <dbReference type="ARBA" id="ARBA00022989"/>
    </source>
</evidence>
<feature type="active site" evidence="12">
    <location>
        <position position="183"/>
    </location>
</feature>
<evidence type="ECO:0000259" key="13">
    <source>
        <dbReference type="Pfam" id="PF01435"/>
    </source>
</evidence>
<keyword evidence="4 12" id="KW-0645">Protease</keyword>
<evidence type="ECO:0000256" key="6">
    <source>
        <dbReference type="ARBA" id="ARBA00022723"/>
    </source>
</evidence>
<keyword evidence="5 12" id="KW-0812">Transmembrane</keyword>
<keyword evidence="8 12" id="KW-0862">Zinc</keyword>
<keyword evidence="6 12" id="KW-0479">Metal-binding</keyword>
<comment type="cofactor">
    <cofactor evidence="12">
        <name>Zn(2+)</name>
        <dbReference type="ChEBI" id="CHEBI:29105"/>
    </cofactor>
    <text evidence="12">Binds 1 zinc ion per subunit.</text>
</comment>
<gene>
    <name evidence="14" type="primary">htpX2</name>
    <name evidence="12" type="synonym">htpX</name>
    <name evidence="14" type="ORF">FDG2_5834</name>
</gene>
<dbReference type="InterPro" id="IPR001915">
    <property type="entry name" value="Peptidase_M48"/>
</dbReference>
<dbReference type="GO" id="GO:0005886">
    <property type="term" value="C:plasma membrane"/>
    <property type="evidence" value="ECO:0007669"/>
    <property type="project" value="UniProtKB-SubCell"/>
</dbReference>
<dbReference type="Pfam" id="PF01435">
    <property type="entry name" value="Peptidase_M48"/>
    <property type="match status" value="1"/>
</dbReference>
<evidence type="ECO:0000256" key="2">
    <source>
        <dbReference type="ARBA" id="ARBA00009779"/>
    </source>
</evidence>
<evidence type="ECO:0000256" key="11">
    <source>
        <dbReference type="ARBA" id="ARBA00023136"/>
    </source>
</evidence>
<sequence>MGIPAGSAEPQSSSEYAVAIGDHMGRERSRSIRALLQAQPSRRQDTDAMSHRYLNGLKTAVLLGVLSAVILFVGSLFGSRGLLIALIFALGINGVSYFFSDKLALRAMRAYPVSQIQQPRLYAIVHELATRARMPMPRLYISPTAAPNAFATGRNPRNAAVCCTAGILEIMDDRELRGVLGHELSHVHNRDILIASVAGALASVIVYLAHFAQFAAIFGIGRGDDDDGPGILEIMLFIVLGPIAAAIIQLAISRAREYQADSSGATLTGDPLGLALALRKLQAAATARPLPQSSQLAPVSALMIANPFRGGGVGQMFSTHPPMERRIERLEGMARIDPYR</sequence>
<dbReference type="EMBL" id="FLUV01002407">
    <property type="protein sequence ID" value="SBW28667.1"/>
    <property type="molecule type" value="Genomic_DNA"/>
</dbReference>
<evidence type="ECO:0000256" key="12">
    <source>
        <dbReference type="HAMAP-Rule" id="MF_00188"/>
    </source>
</evidence>
<keyword evidence="15" id="KW-1185">Reference proteome</keyword>
<name>A0A1C3PFQ3_9ACTN</name>
<feature type="transmembrane region" description="Helical" evidence="12">
    <location>
        <begin position="59"/>
        <end position="77"/>
    </location>
</feature>
<organism evidence="14 15">
    <name type="scientific">Candidatus Protofrankia californiensis</name>
    <dbReference type="NCBI Taxonomy" id="1839754"/>
    <lineage>
        <taxon>Bacteria</taxon>
        <taxon>Bacillati</taxon>
        <taxon>Actinomycetota</taxon>
        <taxon>Actinomycetes</taxon>
        <taxon>Frankiales</taxon>
        <taxon>Frankiaceae</taxon>
        <taxon>Protofrankia</taxon>
    </lineage>
</organism>
<feature type="transmembrane region" description="Helical" evidence="12">
    <location>
        <begin position="192"/>
        <end position="218"/>
    </location>
</feature>
<dbReference type="InterPro" id="IPR050083">
    <property type="entry name" value="HtpX_protease"/>
</dbReference>
<feature type="binding site" evidence="12">
    <location>
        <position position="186"/>
    </location>
    <ligand>
        <name>Zn(2+)</name>
        <dbReference type="ChEBI" id="CHEBI:29105"/>
        <note>catalytic</note>
    </ligand>
</feature>
<dbReference type="GO" id="GO:0006508">
    <property type="term" value="P:proteolysis"/>
    <property type="evidence" value="ECO:0007669"/>
    <property type="project" value="UniProtKB-KW"/>
</dbReference>
<keyword evidence="10 12" id="KW-0482">Metalloprotease</keyword>
<dbReference type="NCBIfam" id="NF002839">
    <property type="entry name" value="PRK03072.1"/>
    <property type="match status" value="1"/>
</dbReference>
<dbReference type="PANTHER" id="PTHR43221">
    <property type="entry name" value="PROTEASE HTPX"/>
    <property type="match status" value="1"/>
</dbReference>
<evidence type="ECO:0000256" key="10">
    <source>
        <dbReference type="ARBA" id="ARBA00023049"/>
    </source>
</evidence>
<evidence type="ECO:0000256" key="1">
    <source>
        <dbReference type="ARBA" id="ARBA00004651"/>
    </source>
</evidence>
<protein>
    <recommendedName>
        <fullName evidence="12">Protease HtpX homolog</fullName>
        <ecNumber evidence="12">3.4.24.-</ecNumber>
    </recommendedName>
</protein>
<dbReference type="HAMAP" id="MF_00188">
    <property type="entry name" value="Pept_M48_protease_HtpX"/>
    <property type="match status" value="1"/>
</dbReference>
<evidence type="ECO:0000256" key="3">
    <source>
        <dbReference type="ARBA" id="ARBA00022475"/>
    </source>
</evidence>
<evidence type="ECO:0000313" key="14">
    <source>
        <dbReference type="EMBL" id="SBW28667.1"/>
    </source>
</evidence>
<dbReference type="InterPro" id="IPR022919">
    <property type="entry name" value="Pept_M48_protease_HtpX"/>
</dbReference>
<reference evidence="15" key="1">
    <citation type="submission" date="2016-02" db="EMBL/GenBank/DDBJ databases">
        <authorList>
            <person name="Wibberg D."/>
        </authorList>
    </citation>
    <scope>NUCLEOTIDE SEQUENCE [LARGE SCALE GENOMIC DNA]</scope>
</reference>
<evidence type="ECO:0000313" key="15">
    <source>
        <dbReference type="Proteomes" id="UP000199013"/>
    </source>
</evidence>
<keyword evidence="3 12" id="KW-1003">Cell membrane</keyword>
<feature type="binding site" evidence="12">
    <location>
        <position position="182"/>
    </location>
    <ligand>
        <name>Zn(2+)</name>
        <dbReference type="ChEBI" id="CHEBI:29105"/>
        <note>catalytic</note>
    </ligand>
</feature>
<evidence type="ECO:0000256" key="8">
    <source>
        <dbReference type="ARBA" id="ARBA00022833"/>
    </source>
</evidence>
<accession>A0A1C3PFQ3</accession>
<comment type="similarity">
    <text evidence="2 12">Belongs to the peptidase M48B family.</text>
</comment>
<proteinExistence type="inferred from homology"/>
<dbReference type="Gene3D" id="3.30.2010.10">
    <property type="entry name" value="Metalloproteases ('zincins'), catalytic domain"/>
    <property type="match status" value="1"/>
</dbReference>
<keyword evidence="11 12" id="KW-0472">Membrane</keyword>
<dbReference type="AlphaFoldDB" id="A0A1C3PFQ3"/>
<comment type="subcellular location">
    <subcellularLocation>
        <location evidence="1 12">Cell membrane</location>
        <topology evidence="1 12">Multi-pass membrane protein</topology>
    </subcellularLocation>
</comment>
<evidence type="ECO:0000256" key="7">
    <source>
        <dbReference type="ARBA" id="ARBA00022801"/>
    </source>
</evidence>
<dbReference type="Proteomes" id="UP000199013">
    <property type="component" value="Unassembled WGS sequence"/>
</dbReference>
<feature type="transmembrane region" description="Helical" evidence="12">
    <location>
        <begin position="230"/>
        <end position="252"/>
    </location>
</feature>
<dbReference type="PANTHER" id="PTHR43221:SF1">
    <property type="entry name" value="PROTEASE HTPX"/>
    <property type="match status" value="1"/>
</dbReference>
<feature type="binding site" evidence="12">
    <location>
        <position position="257"/>
    </location>
    <ligand>
        <name>Zn(2+)</name>
        <dbReference type="ChEBI" id="CHEBI:29105"/>
        <note>catalytic</note>
    </ligand>
</feature>
<evidence type="ECO:0000256" key="5">
    <source>
        <dbReference type="ARBA" id="ARBA00022692"/>
    </source>
</evidence>
<dbReference type="GO" id="GO:0004222">
    <property type="term" value="F:metalloendopeptidase activity"/>
    <property type="evidence" value="ECO:0007669"/>
    <property type="project" value="UniProtKB-UniRule"/>
</dbReference>
<dbReference type="GO" id="GO:0008270">
    <property type="term" value="F:zinc ion binding"/>
    <property type="evidence" value="ECO:0007669"/>
    <property type="project" value="UniProtKB-UniRule"/>
</dbReference>
<keyword evidence="7 12" id="KW-0378">Hydrolase</keyword>
<feature type="transmembrane region" description="Helical" evidence="12">
    <location>
        <begin position="83"/>
        <end position="100"/>
    </location>
</feature>